<dbReference type="PANTHER" id="PTHR43181">
    <property type="entry name" value="2-C-METHYL-D-ERYTHRITOL 2,4-CYCLODIPHOSPHATE SYNTHASE, CHLOROPLASTIC"/>
    <property type="match status" value="1"/>
</dbReference>
<dbReference type="GO" id="GO:0046872">
    <property type="term" value="F:metal ion binding"/>
    <property type="evidence" value="ECO:0007669"/>
    <property type="project" value="UniProtKB-KW"/>
</dbReference>
<dbReference type="InterPro" id="IPR036571">
    <property type="entry name" value="MECDP_synthase_sf"/>
</dbReference>
<evidence type="ECO:0000256" key="7">
    <source>
        <dbReference type="ARBA" id="ARBA00022723"/>
    </source>
</evidence>
<dbReference type="Gene3D" id="3.30.1330.50">
    <property type="entry name" value="2-C-methyl-D-erythritol 2,4-cyclodiphosphate synthase"/>
    <property type="match status" value="1"/>
</dbReference>
<dbReference type="PROSITE" id="PS01350">
    <property type="entry name" value="ISPF"/>
    <property type="match status" value="1"/>
</dbReference>
<dbReference type="InterPro" id="IPR020555">
    <property type="entry name" value="MECDP_synthase_CS"/>
</dbReference>
<feature type="non-terminal residue" evidence="12">
    <location>
        <position position="1"/>
    </location>
</feature>
<reference evidence="12" key="1">
    <citation type="submission" date="2018-05" db="EMBL/GenBank/DDBJ databases">
        <authorList>
            <person name="Lanie J.A."/>
            <person name="Ng W.-L."/>
            <person name="Kazmierczak K.M."/>
            <person name="Andrzejewski T.M."/>
            <person name="Davidsen T.M."/>
            <person name="Wayne K.J."/>
            <person name="Tettelin H."/>
            <person name="Glass J.I."/>
            <person name="Rusch D."/>
            <person name="Podicherti R."/>
            <person name="Tsui H.-C.T."/>
            <person name="Winkler M.E."/>
        </authorList>
    </citation>
    <scope>NUCLEOTIDE SEQUENCE</scope>
</reference>
<dbReference type="InterPro" id="IPR034683">
    <property type="entry name" value="IspD/TarI"/>
</dbReference>
<evidence type="ECO:0000256" key="8">
    <source>
        <dbReference type="ARBA" id="ARBA00023229"/>
    </source>
</evidence>
<dbReference type="InterPro" id="IPR018294">
    <property type="entry name" value="ISPD_synthase_CS"/>
</dbReference>
<dbReference type="PROSITE" id="PS01295">
    <property type="entry name" value="ISPD"/>
    <property type="match status" value="1"/>
</dbReference>
<feature type="domain" description="2-C-methyl-D-erythritol 2,4-cyclodiphosphate synthase" evidence="11">
    <location>
        <begin position="139"/>
        <end position="282"/>
    </location>
</feature>
<feature type="non-terminal residue" evidence="12">
    <location>
        <position position="282"/>
    </location>
</feature>
<evidence type="ECO:0000256" key="2">
    <source>
        <dbReference type="ARBA" id="ARBA00001968"/>
    </source>
</evidence>
<keyword evidence="6" id="KW-0548">Nucleotidyltransferase</keyword>
<dbReference type="InterPro" id="IPR003526">
    <property type="entry name" value="MECDP_synthase"/>
</dbReference>
<gene>
    <name evidence="12" type="ORF">METZ01_LOCUS403638</name>
</gene>
<dbReference type="PANTHER" id="PTHR43181:SF1">
    <property type="entry name" value="2-C-METHYL-D-ERYTHRITOL 2,4-CYCLODIPHOSPHATE SYNTHASE, CHLOROPLASTIC"/>
    <property type="match status" value="1"/>
</dbReference>
<dbReference type="EMBL" id="UINC01155116">
    <property type="protein sequence ID" value="SVD50784.1"/>
    <property type="molecule type" value="Genomic_DNA"/>
</dbReference>
<name>A0A382VWD6_9ZZZZ</name>
<dbReference type="AlphaFoldDB" id="A0A382VWD6"/>
<keyword evidence="8" id="KW-0414">Isoprene biosynthesis</keyword>
<comment type="catalytic activity">
    <reaction evidence="1">
        <text>4-CDP-2-C-methyl-D-erythritol 2-phosphate = 2-C-methyl-D-erythritol 2,4-cyclic diphosphate + CMP</text>
        <dbReference type="Rhea" id="RHEA:23864"/>
        <dbReference type="ChEBI" id="CHEBI:57919"/>
        <dbReference type="ChEBI" id="CHEBI:58483"/>
        <dbReference type="ChEBI" id="CHEBI:60377"/>
        <dbReference type="EC" id="4.6.1.12"/>
    </reaction>
</comment>
<dbReference type="CDD" id="cd00554">
    <property type="entry name" value="MECDP_synthase"/>
    <property type="match status" value="1"/>
</dbReference>
<dbReference type="InterPro" id="IPR029044">
    <property type="entry name" value="Nucleotide-diphossugar_trans"/>
</dbReference>
<evidence type="ECO:0000256" key="3">
    <source>
        <dbReference type="ARBA" id="ARBA00004709"/>
    </source>
</evidence>
<dbReference type="GO" id="GO:0019288">
    <property type="term" value="P:isopentenyl diphosphate biosynthetic process, methylerythritol 4-phosphate pathway"/>
    <property type="evidence" value="ECO:0007669"/>
    <property type="project" value="UniProtKB-UniPathway"/>
</dbReference>
<keyword evidence="5" id="KW-0808">Transferase</keyword>
<dbReference type="SUPFAM" id="SSF53448">
    <property type="entry name" value="Nucleotide-diphospho-sugar transferases"/>
    <property type="match status" value="1"/>
</dbReference>
<keyword evidence="7" id="KW-0479">Metal-binding</keyword>
<dbReference type="NCBIfam" id="TIGR00151">
    <property type="entry name" value="ispF"/>
    <property type="match status" value="1"/>
</dbReference>
<comment type="pathway">
    <text evidence="3">Isoprenoid biosynthesis; isopentenyl diphosphate biosynthesis via DXP pathway; isopentenyl diphosphate from 1-deoxy-D-xylulose 5-phosphate: step 4/6.</text>
</comment>
<evidence type="ECO:0000256" key="6">
    <source>
        <dbReference type="ARBA" id="ARBA00022695"/>
    </source>
</evidence>
<dbReference type="GO" id="GO:0008685">
    <property type="term" value="F:2-C-methyl-D-erythritol 2,4-cyclodiphosphate synthase activity"/>
    <property type="evidence" value="ECO:0007669"/>
    <property type="project" value="UniProtKB-EC"/>
</dbReference>
<evidence type="ECO:0000256" key="5">
    <source>
        <dbReference type="ARBA" id="ARBA00022679"/>
    </source>
</evidence>
<dbReference type="SUPFAM" id="SSF69765">
    <property type="entry name" value="IpsF-like"/>
    <property type="match status" value="1"/>
</dbReference>
<evidence type="ECO:0000313" key="12">
    <source>
        <dbReference type="EMBL" id="SVD50784.1"/>
    </source>
</evidence>
<proteinExistence type="inferred from homology"/>
<dbReference type="GO" id="GO:0070567">
    <property type="term" value="F:cytidylyltransferase activity"/>
    <property type="evidence" value="ECO:0007669"/>
    <property type="project" value="InterPro"/>
</dbReference>
<sequence>LKKIKKMNCKKVLIHDSARPNPSKDLVNKIIHNLKKNHAVVPVIKINDATKRAKENTIFKNIARNSLRFAQTPQGFTFKKIYEKHHKNINTSFDDDSALFTNDEEKVVTITGSKKNLKITDKEDLNIFKSLKKGKTYSGIGFDIHRLVKGRKLYLGGIKIPFALGLQGHSDADPVLHALIDSLLGACKLGDIGKLFSNKNKKYKNIRSTILLKKVIELIKSKNFSINNIDINVIAQKPKIKKYSKKMIQTISKICEINPNQINIKGKTTEKLGLIGKEKAIA</sequence>
<evidence type="ECO:0000259" key="11">
    <source>
        <dbReference type="Pfam" id="PF02542"/>
    </source>
</evidence>
<dbReference type="Gene3D" id="3.90.550.10">
    <property type="entry name" value="Spore Coat Polysaccharide Biosynthesis Protein SpsA, Chain A"/>
    <property type="match status" value="1"/>
</dbReference>
<dbReference type="UniPathway" id="UPA00056">
    <property type="reaction ID" value="UER00095"/>
</dbReference>
<dbReference type="GO" id="GO:0016114">
    <property type="term" value="P:terpenoid biosynthetic process"/>
    <property type="evidence" value="ECO:0007669"/>
    <property type="project" value="InterPro"/>
</dbReference>
<evidence type="ECO:0000256" key="10">
    <source>
        <dbReference type="ARBA" id="ARBA00023268"/>
    </source>
</evidence>
<keyword evidence="9" id="KW-0456">Lyase</keyword>
<evidence type="ECO:0000256" key="4">
    <source>
        <dbReference type="ARBA" id="ARBA00012579"/>
    </source>
</evidence>
<organism evidence="12">
    <name type="scientific">marine metagenome</name>
    <dbReference type="NCBI Taxonomy" id="408172"/>
    <lineage>
        <taxon>unclassified sequences</taxon>
        <taxon>metagenomes</taxon>
        <taxon>ecological metagenomes</taxon>
    </lineage>
</organism>
<dbReference type="Pfam" id="PF02542">
    <property type="entry name" value="YgbB"/>
    <property type="match status" value="1"/>
</dbReference>
<dbReference type="HAMAP" id="MF_00107">
    <property type="entry name" value="IspF"/>
    <property type="match status" value="1"/>
</dbReference>
<accession>A0A382VWD6</accession>
<keyword evidence="10" id="KW-0511">Multifunctional enzyme</keyword>
<comment type="cofactor">
    <cofactor evidence="2">
        <name>a divalent metal cation</name>
        <dbReference type="ChEBI" id="CHEBI:60240"/>
    </cofactor>
</comment>
<evidence type="ECO:0000256" key="1">
    <source>
        <dbReference type="ARBA" id="ARBA00000200"/>
    </source>
</evidence>
<protein>
    <recommendedName>
        <fullName evidence="4">2-C-methyl-D-erythritol 2,4-cyclodiphosphate synthase</fullName>
        <ecNumber evidence="4">4.6.1.12</ecNumber>
    </recommendedName>
</protein>
<dbReference type="EC" id="4.6.1.12" evidence="4"/>
<dbReference type="Pfam" id="PF01128">
    <property type="entry name" value="IspD"/>
    <property type="match status" value="1"/>
</dbReference>
<evidence type="ECO:0000256" key="9">
    <source>
        <dbReference type="ARBA" id="ARBA00023239"/>
    </source>
</evidence>